<feature type="compositionally biased region" description="Polar residues" evidence="1">
    <location>
        <begin position="58"/>
        <end position="96"/>
    </location>
</feature>
<evidence type="ECO:0000313" key="3">
    <source>
        <dbReference type="Proteomes" id="UP001316803"/>
    </source>
</evidence>
<feature type="compositionally biased region" description="Low complexity" evidence="1">
    <location>
        <begin position="325"/>
        <end position="334"/>
    </location>
</feature>
<feature type="region of interest" description="Disordered" evidence="1">
    <location>
        <begin position="288"/>
        <end position="352"/>
    </location>
</feature>
<name>A0AAN8EMY3_9EURO</name>
<evidence type="ECO:0000256" key="1">
    <source>
        <dbReference type="SAM" id="MobiDB-lite"/>
    </source>
</evidence>
<feature type="compositionally biased region" description="Low complexity" evidence="1">
    <location>
        <begin position="34"/>
        <end position="43"/>
    </location>
</feature>
<feature type="compositionally biased region" description="Low complexity" evidence="1">
    <location>
        <begin position="133"/>
        <end position="144"/>
    </location>
</feature>
<feature type="compositionally biased region" description="Pro residues" evidence="1">
    <location>
        <begin position="484"/>
        <end position="499"/>
    </location>
</feature>
<feature type="compositionally biased region" description="Low complexity" evidence="1">
    <location>
        <begin position="531"/>
        <end position="549"/>
    </location>
</feature>
<accession>A0AAN8EMY3</accession>
<gene>
    <name evidence="2" type="ORF">OHC33_004334</name>
</gene>
<comment type="caution">
    <text evidence="2">The sequence shown here is derived from an EMBL/GenBank/DDBJ whole genome shotgun (WGS) entry which is preliminary data.</text>
</comment>
<dbReference type="Proteomes" id="UP001316803">
    <property type="component" value="Unassembled WGS sequence"/>
</dbReference>
<protein>
    <submittedName>
        <fullName evidence="2">Uncharacterized protein</fullName>
    </submittedName>
</protein>
<feature type="region of interest" description="Disordered" evidence="1">
    <location>
        <begin position="231"/>
        <end position="276"/>
    </location>
</feature>
<dbReference type="EMBL" id="JAKLMC020000008">
    <property type="protein sequence ID" value="KAK5954612.1"/>
    <property type="molecule type" value="Genomic_DNA"/>
</dbReference>
<feature type="compositionally biased region" description="Polar residues" evidence="1">
    <location>
        <begin position="145"/>
        <end position="166"/>
    </location>
</feature>
<feature type="region of interest" description="Disordered" evidence="1">
    <location>
        <begin position="426"/>
        <end position="610"/>
    </location>
</feature>
<dbReference type="AlphaFoldDB" id="A0AAN8EMY3"/>
<feature type="compositionally biased region" description="Polar residues" evidence="1">
    <location>
        <begin position="103"/>
        <end position="115"/>
    </location>
</feature>
<organism evidence="2 3">
    <name type="scientific">Knufia fluminis</name>
    <dbReference type="NCBI Taxonomy" id="191047"/>
    <lineage>
        <taxon>Eukaryota</taxon>
        <taxon>Fungi</taxon>
        <taxon>Dikarya</taxon>
        <taxon>Ascomycota</taxon>
        <taxon>Pezizomycotina</taxon>
        <taxon>Eurotiomycetes</taxon>
        <taxon>Chaetothyriomycetidae</taxon>
        <taxon>Chaetothyriales</taxon>
        <taxon>Trichomeriaceae</taxon>
        <taxon>Knufia</taxon>
    </lineage>
</organism>
<reference evidence="2 3" key="1">
    <citation type="submission" date="2022-12" db="EMBL/GenBank/DDBJ databases">
        <title>Genomic features and morphological characterization of a novel Knufia sp. strain isolated from spacecraft assembly facility.</title>
        <authorList>
            <person name="Teixeira M."/>
            <person name="Chander A.M."/>
            <person name="Stajich J.E."/>
            <person name="Venkateswaran K."/>
        </authorList>
    </citation>
    <scope>NUCLEOTIDE SEQUENCE [LARGE SCALE GENOMIC DNA]</scope>
    <source>
        <strain evidence="2 3">FJI-L2-BK-P2</strain>
    </source>
</reference>
<feature type="compositionally biased region" description="Low complexity" evidence="1">
    <location>
        <begin position="290"/>
        <end position="309"/>
    </location>
</feature>
<proteinExistence type="predicted"/>
<feature type="compositionally biased region" description="Pro residues" evidence="1">
    <location>
        <begin position="565"/>
        <end position="579"/>
    </location>
</feature>
<sequence>MSSPQPAMTKEELQRRALAGHAFKQVQYMDSIQAGTQGGQQAQFINPQELQMPGPATVDTQPLQRSQSHTPGARHMQNQPPQMSSPYAPQQMTPNGNPGARQIRNQQPQMSSSHALHQKNRNVTPGAHQARNQQPQMSPYTQQQIARSLTSGAPQAQNQPSQMSPSYALQPMTRNAIPGARQVQWRPPQASPPNAPQQMVPNVTPGVPQMSNRAPQMSPHAQQQMMAQYGASGGRQMQNRSAQMPPYAPQQMARTVGPGVQQTQMTPPHIPQQDNGFAYLGVHQSRNLSQPRAQHLQQPQQPQRAQYLASGARPASMPPPPSPRPQQRTTSTTPGARPSPTPLRSPTSQPMRYLTRAQYRAEVTQLCLDLKIRRNDRGGLVKQAKNGQWYGVYFNENTHQFVVVVDGEPVPLPGLRGEMKIVEEGDPRAGRAVASSATPGGRPMEHPGANVTGNIAAAVRQSAPTPAPDTNVATQIPANSTPGPRNPTPVNRPMPPPQWAPTTTASSSRSPPSEPSPGSRKRNAEGQLKNSPLRSQQERQQQPQLQPQRVAPSRGIGPHTTEPPAAAPGPAPAPAPVPVPSATQASPRPLPAPPSRHRPSPRATLETPEALRKRQVLSTFRSLPIDEQRLVAACTSEVIRDTPYADRPYDYLYDRWFGPAADLIENGLSSQNQASMWREDGTHVLPGENKFQDRADIRQVKNEPQMATPDELEMSVVRIQTPPPLDFGVIDAAIEELGCWAELGVLVGGMLDEVWSVCQSQD</sequence>
<feature type="compositionally biased region" description="Polar residues" evidence="1">
    <location>
        <begin position="471"/>
        <end position="483"/>
    </location>
</feature>
<feature type="compositionally biased region" description="Low complexity" evidence="1">
    <location>
        <begin position="501"/>
        <end position="511"/>
    </location>
</feature>
<keyword evidence="3" id="KW-1185">Reference proteome</keyword>
<feature type="region of interest" description="Disordered" evidence="1">
    <location>
        <begin position="34"/>
        <end position="166"/>
    </location>
</feature>
<evidence type="ECO:0000313" key="2">
    <source>
        <dbReference type="EMBL" id="KAK5954612.1"/>
    </source>
</evidence>